<dbReference type="PANTHER" id="PTHR47260:SF3">
    <property type="entry name" value="THIOESTERASE FAMILY PROTEIN (AFU_ORTHOLOGUE AFUA_7G03960)"/>
    <property type="match status" value="1"/>
</dbReference>
<accession>A0A0N1NZA3</accession>
<sequence>MTPTRPSSTKRADRAPAYADWLNWMRSTSAPSKEINYFSSIPWAKQLLHYSNFRPIPTPSRTIDPGTTNNAFFAKTLAPSESIPSPIINWLLLVKERLQTPPEAPKGTIGRTSGSGDGIAARKAVDSDFILLLNLGSDLDGFGGVAHGGLLSAVFDELFSLVVEFHRQSVTEDRGPLFTMKLTTLFRDKVPTPGQVMVKAWLQAREGRKWLLQGQLCDEKENVLTEGEGIWMTAKSERI</sequence>
<evidence type="ECO:0008006" key="3">
    <source>
        <dbReference type="Google" id="ProtNLM"/>
    </source>
</evidence>
<dbReference type="AlphaFoldDB" id="A0A0N1NZA3"/>
<dbReference type="PANTHER" id="PTHR47260">
    <property type="entry name" value="UPF0644 PROTEIN PB2B4.06"/>
    <property type="match status" value="1"/>
</dbReference>
<dbReference type="EMBL" id="LFJN01000025">
    <property type="protein sequence ID" value="KPI37312.1"/>
    <property type="molecule type" value="Genomic_DNA"/>
</dbReference>
<dbReference type="GeneID" id="28733343"/>
<proteinExistence type="predicted"/>
<name>A0A0N1NZA3_9EURO</name>
<comment type="caution">
    <text evidence="1">The sequence shown here is derived from an EMBL/GenBank/DDBJ whole genome shotgun (WGS) entry which is preliminary data.</text>
</comment>
<dbReference type="CDD" id="cd03443">
    <property type="entry name" value="PaaI_thioesterase"/>
    <property type="match status" value="1"/>
</dbReference>
<evidence type="ECO:0000313" key="2">
    <source>
        <dbReference type="Proteomes" id="UP000038010"/>
    </source>
</evidence>
<organism evidence="1 2">
    <name type="scientific">Cyphellophora attinorum</name>
    <dbReference type="NCBI Taxonomy" id="1664694"/>
    <lineage>
        <taxon>Eukaryota</taxon>
        <taxon>Fungi</taxon>
        <taxon>Dikarya</taxon>
        <taxon>Ascomycota</taxon>
        <taxon>Pezizomycotina</taxon>
        <taxon>Eurotiomycetes</taxon>
        <taxon>Chaetothyriomycetidae</taxon>
        <taxon>Chaetothyriales</taxon>
        <taxon>Cyphellophoraceae</taxon>
        <taxon>Cyphellophora</taxon>
    </lineage>
</organism>
<evidence type="ECO:0000313" key="1">
    <source>
        <dbReference type="EMBL" id="KPI37312.1"/>
    </source>
</evidence>
<keyword evidence="2" id="KW-1185">Reference proteome</keyword>
<dbReference type="Gene3D" id="3.10.129.10">
    <property type="entry name" value="Hotdog Thioesterase"/>
    <property type="match status" value="1"/>
</dbReference>
<dbReference type="SUPFAM" id="SSF54637">
    <property type="entry name" value="Thioesterase/thiol ester dehydrase-isomerase"/>
    <property type="match status" value="1"/>
</dbReference>
<dbReference type="Proteomes" id="UP000038010">
    <property type="component" value="Unassembled WGS sequence"/>
</dbReference>
<protein>
    <recommendedName>
        <fullName evidence="3">Thioesterase domain-containing protein</fullName>
    </recommendedName>
</protein>
<dbReference type="InterPro" id="IPR029069">
    <property type="entry name" value="HotDog_dom_sf"/>
</dbReference>
<dbReference type="InterPro" id="IPR052061">
    <property type="entry name" value="PTE-AB_protein"/>
</dbReference>
<gene>
    <name evidence="1" type="ORF">AB675_1563</name>
</gene>
<dbReference type="OrthoDB" id="506431at2759"/>
<reference evidence="1 2" key="1">
    <citation type="submission" date="2015-06" db="EMBL/GenBank/DDBJ databases">
        <title>Draft genome of the ant-associated black yeast Phialophora attae CBS 131958.</title>
        <authorList>
            <person name="Moreno L.F."/>
            <person name="Stielow B.J."/>
            <person name="de Hoog S."/>
            <person name="Vicente V.A."/>
            <person name="Weiss V.A."/>
            <person name="de Vries M."/>
            <person name="Cruz L.M."/>
            <person name="Souza E.M."/>
        </authorList>
    </citation>
    <scope>NUCLEOTIDE SEQUENCE [LARGE SCALE GENOMIC DNA]</scope>
    <source>
        <strain evidence="1 2">CBS 131958</strain>
    </source>
</reference>
<dbReference type="VEuPathDB" id="FungiDB:AB675_1563"/>
<dbReference type="RefSeq" id="XP_017997275.1">
    <property type="nucleotide sequence ID" value="XM_018141463.1"/>
</dbReference>